<evidence type="ECO:0000256" key="7">
    <source>
        <dbReference type="ARBA" id="ARBA00023204"/>
    </source>
</evidence>
<dbReference type="InterPro" id="IPR051055">
    <property type="entry name" value="PIF1_helicase"/>
</dbReference>
<feature type="domain" description="AAA+ ATPase" evidence="9">
    <location>
        <begin position="12"/>
        <end position="162"/>
    </location>
</feature>
<evidence type="ECO:0000256" key="3">
    <source>
        <dbReference type="ARBA" id="ARBA00022801"/>
    </source>
</evidence>
<keyword evidence="6" id="KW-0238">DNA-binding</keyword>
<dbReference type="CDD" id="cd18037">
    <property type="entry name" value="DEXSc_Pif1_like"/>
    <property type="match status" value="1"/>
</dbReference>
<evidence type="ECO:0000256" key="5">
    <source>
        <dbReference type="ARBA" id="ARBA00022840"/>
    </source>
</evidence>
<sequence length="561" mass="62921">MQQSQVLSILKTGANVFLTGEPGSGKTHTINEYIAYLRERGIEHAITASTGIAATHIGGRTIHSWSGIGIASRLDSYAIDKIVSNEHTVKRVSPAKVLIIDEVSMLSSETLSMVDAVLRGIKRNPHPFGGLQIILVGDFFQLPPIMRKEIESDKQADMFTENKSIFAYNSSVWNKLNPLVCYLTEQYRQDDEEFLNILNAIRANSFEDKHLQSINKRKIEYAKAPADVPKLFSHNLDVDRVNDEMLGRLPGRPKTFFMSAHGSKLLIESLKKGCLSPEKLLLKKGAVVMFTKNSLQQGFVNGTLGVVEDFNFLNDNPIIRTRSGQKIEAEPLEWAIKDNDQTLATIKQMPLRLAWAITVHKSQGMSMDEAVIDLGRVFEYGQGYVALSRVRRLSGVHLLGYNSRSFQVHPEILEKDKDFRGASDAIAQTFSELPAEELEKMLNNFVIACGGKLSCDVNRYHPAEQREGKVYKNKEKEISLRQEGKRTQSKFDEIRKKYPNAYRPWEPEQDAILEKLFLEGVPVSDIAKTLGRKKGAIRSRLVLAGLLEDGDNGHAIPVDKT</sequence>
<reference evidence="10 11" key="1">
    <citation type="journal article" date="2016" name="Nat. Commun.">
        <title>Thousands of microbial genomes shed light on interconnected biogeochemical processes in an aquifer system.</title>
        <authorList>
            <person name="Anantharaman K."/>
            <person name="Brown C.T."/>
            <person name="Hug L.A."/>
            <person name="Sharon I."/>
            <person name="Castelle C.J."/>
            <person name="Probst A.J."/>
            <person name="Thomas B.C."/>
            <person name="Singh A."/>
            <person name="Wilkins M.J."/>
            <person name="Karaoz U."/>
            <person name="Brodie E.L."/>
            <person name="Williams K.H."/>
            <person name="Hubbard S.S."/>
            <person name="Banfield J.F."/>
        </authorList>
    </citation>
    <scope>NUCLEOTIDE SEQUENCE [LARGE SCALE GENOMIC DNA]</scope>
</reference>
<dbReference type="GO" id="GO:0003678">
    <property type="term" value="F:DNA helicase activity"/>
    <property type="evidence" value="ECO:0007669"/>
    <property type="project" value="InterPro"/>
</dbReference>
<evidence type="ECO:0000256" key="4">
    <source>
        <dbReference type="ARBA" id="ARBA00022806"/>
    </source>
</evidence>
<keyword evidence="3" id="KW-0378">Hydrolase</keyword>
<evidence type="ECO:0000256" key="8">
    <source>
        <dbReference type="ARBA" id="ARBA00023235"/>
    </source>
</evidence>
<dbReference type="AlphaFoldDB" id="A0A1F6NGM8"/>
<evidence type="ECO:0000259" key="9">
    <source>
        <dbReference type="SMART" id="SM00382"/>
    </source>
</evidence>
<keyword evidence="5" id="KW-0067">ATP-binding</keyword>
<dbReference type="SUPFAM" id="SSF52540">
    <property type="entry name" value="P-loop containing nucleoside triphosphate hydrolases"/>
    <property type="match status" value="2"/>
</dbReference>
<evidence type="ECO:0000256" key="2">
    <source>
        <dbReference type="ARBA" id="ARBA00022763"/>
    </source>
</evidence>
<dbReference type="STRING" id="1798697.A2373_00170"/>
<keyword evidence="2" id="KW-0227">DNA damage</keyword>
<dbReference type="GO" id="GO:0000723">
    <property type="term" value="P:telomere maintenance"/>
    <property type="evidence" value="ECO:0007669"/>
    <property type="project" value="InterPro"/>
</dbReference>
<accession>A0A1F6NGM8</accession>
<keyword evidence="7" id="KW-0234">DNA repair</keyword>
<dbReference type="Proteomes" id="UP000176300">
    <property type="component" value="Unassembled WGS sequence"/>
</dbReference>
<dbReference type="PANTHER" id="PTHR47642:SF5">
    <property type="entry name" value="ATP-DEPENDENT DNA HELICASE"/>
    <property type="match status" value="1"/>
</dbReference>
<dbReference type="Pfam" id="PF21530">
    <property type="entry name" value="Pif1_2B_dom"/>
    <property type="match status" value="1"/>
</dbReference>
<organism evidence="10 11">
    <name type="scientific">Candidatus Magasanikbacteria bacterium RIFOXYB1_FULL_40_15</name>
    <dbReference type="NCBI Taxonomy" id="1798697"/>
    <lineage>
        <taxon>Bacteria</taxon>
        <taxon>Candidatus Magasanikiibacteriota</taxon>
    </lineage>
</organism>
<name>A0A1F6NGM8_9BACT</name>
<dbReference type="InterPro" id="IPR027417">
    <property type="entry name" value="P-loop_NTPase"/>
</dbReference>
<dbReference type="GO" id="GO:0006281">
    <property type="term" value="P:DNA repair"/>
    <property type="evidence" value="ECO:0007669"/>
    <property type="project" value="InterPro"/>
</dbReference>
<dbReference type="PANTHER" id="PTHR47642">
    <property type="entry name" value="ATP-DEPENDENT DNA HELICASE"/>
    <property type="match status" value="1"/>
</dbReference>
<dbReference type="Pfam" id="PF05970">
    <property type="entry name" value="PIF1"/>
    <property type="match status" value="1"/>
</dbReference>
<dbReference type="InterPro" id="IPR049163">
    <property type="entry name" value="Pif1-like_2B_dom"/>
</dbReference>
<dbReference type="InterPro" id="IPR010285">
    <property type="entry name" value="DNA_helicase_pif1-like_DEAD"/>
</dbReference>
<dbReference type="Gene3D" id="3.40.50.300">
    <property type="entry name" value="P-loop containing nucleotide triphosphate hydrolases"/>
    <property type="match status" value="2"/>
</dbReference>
<evidence type="ECO:0000313" key="11">
    <source>
        <dbReference type="Proteomes" id="UP000176300"/>
    </source>
</evidence>
<keyword evidence="4" id="KW-0347">Helicase</keyword>
<gene>
    <name evidence="10" type="ORF">A2373_00170</name>
</gene>
<evidence type="ECO:0000313" key="10">
    <source>
        <dbReference type="EMBL" id="OGH82999.1"/>
    </source>
</evidence>
<proteinExistence type="predicted"/>
<dbReference type="InterPro" id="IPR003593">
    <property type="entry name" value="AAA+_ATPase"/>
</dbReference>
<dbReference type="SMART" id="SM00382">
    <property type="entry name" value="AAA"/>
    <property type="match status" value="1"/>
</dbReference>
<dbReference type="EMBL" id="MFQS01000024">
    <property type="protein sequence ID" value="OGH82999.1"/>
    <property type="molecule type" value="Genomic_DNA"/>
</dbReference>
<comment type="caution">
    <text evidence="10">The sequence shown here is derived from an EMBL/GenBank/DDBJ whole genome shotgun (WGS) entry which is preliminary data.</text>
</comment>
<dbReference type="CDD" id="cd18809">
    <property type="entry name" value="SF1_C_RecD"/>
    <property type="match status" value="1"/>
</dbReference>
<keyword evidence="1" id="KW-0547">Nucleotide-binding</keyword>
<protein>
    <recommendedName>
        <fullName evidence="9">AAA+ ATPase domain-containing protein</fullName>
    </recommendedName>
</protein>
<keyword evidence="8" id="KW-0413">Isomerase</keyword>
<evidence type="ECO:0000256" key="1">
    <source>
        <dbReference type="ARBA" id="ARBA00022741"/>
    </source>
</evidence>
<evidence type="ECO:0000256" key="6">
    <source>
        <dbReference type="ARBA" id="ARBA00023125"/>
    </source>
</evidence>